<dbReference type="Pfam" id="PF00400">
    <property type="entry name" value="WD40"/>
    <property type="match status" value="3"/>
</dbReference>
<proteinExistence type="predicted"/>
<evidence type="ECO:0000313" key="6">
    <source>
        <dbReference type="Proteomes" id="UP000011087"/>
    </source>
</evidence>
<accession>L1K2W6</accession>
<dbReference type="RefSeq" id="XP_005842151.1">
    <property type="nucleotide sequence ID" value="XM_005842094.1"/>
</dbReference>
<sequence>MSTAQSELADPPQDGISAIQFAPSHNLLLVSSWNTEVRMYDVVQNAKRAQYNHQAAALDCCWGTDQNRCFSGGVDKCVKTYDFASETESVLGNHDKAVKAVCWQKELGCCVSGSWDKQLRVWDLRQTACVNTTLLPDKVTIFSLLFHHIVVGTASRHVWIYDVRNLSEPEQKAESSLKFQTRCIRCYPDGTGYALSSIEGRVAMEYFDPDAASQAKKYAFKCHRAQDEKGIDTVYPVNALAFHPTYGTFATGGCDGKVIMWDGQNKKRLQAPWSYPTSIASLAFNPTGAMLAVASSYTFEEGEKDAPPDQIFFRSVNESDVRPRAKQAQ</sequence>
<dbReference type="PROSITE" id="PS50082">
    <property type="entry name" value="WD_REPEATS_2"/>
    <property type="match status" value="2"/>
</dbReference>
<keyword evidence="6" id="KW-1185">Reference proteome</keyword>
<dbReference type="GeneID" id="17311998"/>
<dbReference type="Proteomes" id="UP000011087">
    <property type="component" value="Unassembled WGS sequence"/>
</dbReference>
<evidence type="ECO:0000313" key="4">
    <source>
        <dbReference type="EMBL" id="EKX55171.1"/>
    </source>
</evidence>
<evidence type="ECO:0000256" key="1">
    <source>
        <dbReference type="ARBA" id="ARBA00022574"/>
    </source>
</evidence>
<feature type="repeat" description="WD" evidence="3">
    <location>
        <begin position="237"/>
        <end position="271"/>
    </location>
</feature>
<reference evidence="4 6" key="1">
    <citation type="journal article" date="2012" name="Nature">
        <title>Algal genomes reveal evolutionary mosaicism and the fate of nucleomorphs.</title>
        <authorList>
            <consortium name="DOE Joint Genome Institute"/>
            <person name="Curtis B.A."/>
            <person name="Tanifuji G."/>
            <person name="Burki F."/>
            <person name="Gruber A."/>
            <person name="Irimia M."/>
            <person name="Maruyama S."/>
            <person name="Arias M.C."/>
            <person name="Ball S.G."/>
            <person name="Gile G.H."/>
            <person name="Hirakawa Y."/>
            <person name="Hopkins J.F."/>
            <person name="Kuo A."/>
            <person name="Rensing S.A."/>
            <person name="Schmutz J."/>
            <person name="Symeonidi A."/>
            <person name="Elias M."/>
            <person name="Eveleigh R.J."/>
            <person name="Herman E.K."/>
            <person name="Klute M.J."/>
            <person name="Nakayama T."/>
            <person name="Obornik M."/>
            <person name="Reyes-Prieto A."/>
            <person name="Armbrust E.V."/>
            <person name="Aves S.J."/>
            <person name="Beiko R.G."/>
            <person name="Coutinho P."/>
            <person name="Dacks J.B."/>
            <person name="Durnford D.G."/>
            <person name="Fast N.M."/>
            <person name="Green B.R."/>
            <person name="Grisdale C.J."/>
            <person name="Hempel F."/>
            <person name="Henrissat B."/>
            <person name="Hoppner M.P."/>
            <person name="Ishida K."/>
            <person name="Kim E."/>
            <person name="Koreny L."/>
            <person name="Kroth P.G."/>
            <person name="Liu Y."/>
            <person name="Malik S.B."/>
            <person name="Maier U.G."/>
            <person name="McRose D."/>
            <person name="Mock T."/>
            <person name="Neilson J.A."/>
            <person name="Onodera N.T."/>
            <person name="Poole A.M."/>
            <person name="Pritham E.J."/>
            <person name="Richards T.A."/>
            <person name="Rocap G."/>
            <person name="Roy S.W."/>
            <person name="Sarai C."/>
            <person name="Schaack S."/>
            <person name="Shirato S."/>
            <person name="Slamovits C.H."/>
            <person name="Spencer D.F."/>
            <person name="Suzuki S."/>
            <person name="Worden A.Z."/>
            <person name="Zauner S."/>
            <person name="Barry K."/>
            <person name="Bell C."/>
            <person name="Bharti A.K."/>
            <person name="Crow J.A."/>
            <person name="Grimwood J."/>
            <person name="Kramer R."/>
            <person name="Lindquist E."/>
            <person name="Lucas S."/>
            <person name="Salamov A."/>
            <person name="McFadden G.I."/>
            <person name="Lane C.E."/>
            <person name="Keeling P.J."/>
            <person name="Gray M.W."/>
            <person name="Grigoriev I.V."/>
            <person name="Archibald J.M."/>
        </authorList>
    </citation>
    <scope>NUCLEOTIDE SEQUENCE</scope>
    <source>
        <strain evidence="4 6">CCMP2712</strain>
    </source>
</reference>
<dbReference type="InterPro" id="IPR015943">
    <property type="entry name" value="WD40/YVTN_repeat-like_dom_sf"/>
</dbReference>
<reference evidence="5" key="3">
    <citation type="submission" date="2016-03" db="UniProtKB">
        <authorList>
            <consortium name="EnsemblProtists"/>
        </authorList>
    </citation>
    <scope>IDENTIFICATION</scope>
</reference>
<dbReference type="OMA" id="WDSTLHI"/>
<dbReference type="SUPFAM" id="SSF50978">
    <property type="entry name" value="WD40 repeat-like"/>
    <property type="match status" value="1"/>
</dbReference>
<dbReference type="PROSITE" id="PS50294">
    <property type="entry name" value="WD_REPEATS_REGION"/>
    <property type="match status" value="1"/>
</dbReference>
<feature type="repeat" description="WD" evidence="3">
    <location>
        <begin position="91"/>
        <end position="132"/>
    </location>
</feature>
<dbReference type="eggNOG" id="KOG1036">
    <property type="taxonomic scope" value="Eukaryota"/>
</dbReference>
<dbReference type="HOGENOM" id="CLU_038526_0_0_1"/>
<dbReference type="KEGG" id="gtt:GUITHDRAFT_62815"/>
<dbReference type="InterPro" id="IPR019775">
    <property type="entry name" value="WD40_repeat_CS"/>
</dbReference>
<reference evidence="6" key="2">
    <citation type="submission" date="2012-11" db="EMBL/GenBank/DDBJ databases">
        <authorList>
            <person name="Kuo A."/>
            <person name="Curtis B.A."/>
            <person name="Tanifuji G."/>
            <person name="Burki F."/>
            <person name="Gruber A."/>
            <person name="Irimia M."/>
            <person name="Maruyama S."/>
            <person name="Arias M.C."/>
            <person name="Ball S.G."/>
            <person name="Gile G.H."/>
            <person name="Hirakawa Y."/>
            <person name="Hopkins J.F."/>
            <person name="Rensing S.A."/>
            <person name="Schmutz J."/>
            <person name="Symeonidi A."/>
            <person name="Elias M."/>
            <person name="Eveleigh R.J."/>
            <person name="Herman E.K."/>
            <person name="Klute M.J."/>
            <person name="Nakayama T."/>
            <person name="Obornik M."/>
            <person name="Reyes-Prieto A."/>
            <person name="Armbrust E.V."/>
            <person name="Aves S.J."/>
            <person name="Beiko R.G."/>
            <person name="Coutinho P."/>
            <person name="Dacks J.B."/>
            <person name="Durnford D.G."/>
            <person name="Fast N.M."/>
            <person name="Green B.R."/>
            <person name="Grisdale C."/>
            <person name="Hempe F."/>
            <person name="Henrissat B."/>
            <person name="Hoppner M.P."/>
            <person name="Ishida K.-I."/>
            <person name="Kim E."/>
            <person name="Koreny L."/>
            <person name="Kroth P.G."/>
            <person name="Liu Y."/>
            <person name="Malik S.-B."/>
            <person name="Maier U.G."/>
            <person name="McRose D."/>
            <person name="Mock T."/>
            <person name="Neilson J.A."/>
            <person name="Onodera N.T."/>
            <person name="Poole A.M."/>
            <person name="Pritham E.J."/>
            <person name="Richards T.A."/>
            <person name="Rocap G."/>
            <person name="Roy S.W."/>
            <person name="Sarai C."/>
            <person name="Schaack S."/>
            <person name="Shirato S."/>
            <person name="Slamovits C.H."/>
            <person name="Spencer D.F."/>
            <person name="Suzuki S."/>
            <person name="Worden A.Z."/>
            <person name="Zauner S."/>
            <person name="Barry K."/>
            <person name="Bell C."/>
            <person name="Bharti A.K."/>
            <person name="Crow J.A."/>
            <person name="Grimwood J."/>
            <person name="Kramer R."/>
            <person name="Lindquist E."/>
            <person name="Lucas S."/>
            <person name="Salamov A."/>
            <person name="McFadden G.I."/>
            <person name="Lane C.E."/>
            <person name="Keeling P.J."/>
            <person name="Gray M.W."/>
            <person name="Grigoriev I.V."/>
            <person name="Archibald J.M."/>
        </authorList>
    </citation>
    <scope>NUCLEOTIDE SEQUENCE</scope>
    <source>
        <strain evidence="6">CCMP2712</strain>
    </source>
</reference>
<dbReference type="STRING" id="905079.L1K2W6"/>
<name>L1K2W6_GUITC</name>
<organism evidence="4">
    <name type="scientific">Guillardia theta (strain CCMP2712)</name>
    <name type="common">Cryptophyte</name>
    <dbReference type="NCBI Taxonomy" id="905079"/>
    <lineage>
        <taxon>Eukaryota</taxon>
        <taxon>Cryptophyceae</taxon>
        <taxon>Pyrenomonadales</taxon>
        <taxon>Geminigeraceae</taxon>
        <taxon>Guillardia</taxon>
    </lineage>
</organism>
<evidence type="ECO:0000313" key="5">
    <source>
        <dbReference type="EnsemblProtists" id="EKX55171"/>
    </source>
</evidence>
<keyword evidence="1 3" id="KW-0853">WD repeat</keyword>
<dbReference type="Gene3D" id="2.130.10.10">
    <property type="entry name" value="YVTN repeat-like/Quinoprotein amine dehydrogenase"/>
    <property type="match status" value="1"/>
</dbReference>
<dbReference type="PANTHER" id="PTHR10971">
    <property type="entry name" value="MRNA EXPORT FACTOR AND BUB3"/>
    <property type="match status" value="1"/>
</dbReference>
<dbReference type="InterPro" id="IPR001680">
    <property type="entry name" value="WD40_rpt"/>
</dbReference>
<dbReference type="SMART" id="SM00320">
    <property type="entry name" value="WD40"/>
    <property type="match status" value="4"/>
</dbReference>
<protein>
    <submittedName>
        <fullName evidence="4 5">Uncharacterized protein</fullName>
    </submittedName>
</protein>
<dbReference type="InterPro" id="IPR036322">
    <property type="entry name" value="WD40_repeat_dom_sf"/>
</dbReference>
<gene>
    <name evidence="4" type="ORF">GUITHDRAFT_62815</name>
</gene>
<keyword evidence="2" id="KW-0677">Repeat</keyword>
<dbReference type="EnsemblProtists" id="EKX55171">
    <property type="protein sequence ID" value="EKX55171"/>
    <property type="gene ID" value="GUITHDRAFT_62815"/>
</dbReference>
<dbReference type="PROSITE" id="PS00678">
    <property type="entry name" value="WD_REPEATS_1"/>
    <property type="match status" value="1"/>
</dbReference>
<evidence type="ECO:0000256" key="3">
    <source>
        <dbReference type="PROSITE-ProRule" id="PRU00221"/>
    </source>
</evidence>
<dbReference type="AlphaFoldDB" id="L1K2W6"/>
<evidence type="ECO:0000256" key="2">
    <source>
        <dbReference type="ARBA" id="ARBA00022737"/>
    </source>
</evidence>
<dbReference type="PaxDb" id="55529-EKX55171"/>
<dbReference type="OrthoDB" id="10262475at2759"/>
<dbReference type="EMBL" id="JH992965">
    <property type="protein sequence ID" value="EKX55171.1"/>
    <property type="molecule type" value="Genomic_DNA"/>
</dbReference>